<accession>A0A3M0KZG4</accession>
<evidence type="ECO:0000313" key="2">
    <source>
        <dbReference type="Proteomes" id="UP000269221"/>
    </source>
</evidence>
<keyword evidence="2" id="KW-1185">Reference proteome</keyword>
<dbReference type="EMBL" id="QRBI01000096">
    <property type="protein sequence ID" value="RMC18692.1"/>
    <property type="molecule type" value="Genomic_DNA"/>
</dbReference>
<comment type="caution">
    <text evidence="1">The sequence shown here is derived from an EMBL/GenBank/DDBJ whole genome shotgun (WGS) entry which is preliminary data.</text>
</comment>
<organism evidence="1 2">
    <name type="scientific">Hirundo rustica rustica</name>
    <dbReference type="NCBI Taxonomy" id="333673"/>
    <lineage>
        <taxon>Eukaryota</taxon>
        <taxon>Metazoa</taxon>
        <taxon>Chordata</taxon>
        <taxon>Craniata</taxon>
        <taxon>Vertebrata</taxon>
        <taxon>Euteleostomi</taxon>
        <taxon>Archelosauria</taxon>
        <taxon>Archosauria</taxon>
        <taxon>Dinosauria</taxon>
        <taxon>Saurischia</taxon>
        <taxon>Theropoda</taxon>
        <taxon>Coelurosauria</taxon>
        <taxon>Aves</taxon>
        <taxon>Neognathae</taxon>
        <taxon>Neoaves</taxon>
        <taxon>Telluraves</taxon>
        <taxon>Australaves</taxon>
        <taxon>Passeriformes</taxon>
        <taxon>Sylvioidea</taxon>
        <taxon>Hirundinidae</taxon>
        <taxon>Hirundo</taxon>
    </lineage>
</organism>
<proteinExistence type="predicted"/>
<dbReference type="Proteomes" id="UP000269221">
    <property type="component" value="Unassembled WGS sequence"/>
</dbReference>
<dbReference type="AlphaFoldDB" id="A0A3M0KZG4"/>
<sequence>MPEQLHRPLLGTEKMGMESSQFEQRKNIAASSFEMVTYYIELQYKIRSPTSGTIFAKYKTNLLRPIDGSKWDSQKMLYKGQTKCQNI</sequence>
<gene>
    <name evidence="1" type="ORF">DUI87_04588</name>
</gene>
<reference evidence="1 2" key="1">
    <citation type="submission" date="2018-07" db="EMBL/GenBank/DDBJ databases">
        <title>A high quality draft genome assembly of the barn swallow (H. rustica rustica).</title>
        <authorList>
            <person name="Formenti G."/>
            <person name="Chiara M."/>
            <person name="Poveda L."/>
            <person name="Francoijs K.-J."/>
            <person name="Bonisoli-Alquati A."/>
            <person name="Canova L."/>
            <person name="Gianfranceschi L."/>
            <person name="Horner D.S."/>
            <person name="Saino N."/>
        </authorList>
    </citation>
    <scope>NUCLEOTIDE SEQUENCE [LARGE SCALE GENOMIC DNA]</scope>
    <source>
        <strain evidence="1">Chelidonia</strain>
        <tissue evidence="1">Blood</tissue>
    </source>
</reference>
<name>A0A3M0KZG4_HIRRU</name>
<evidence type="ECO:0000313" key="1">
    <source>
        <dbReference type="EMBL" id="RMC18692.1"/>
    </source>
</evidence>
<protein>
    <submittedName>
        <fullName evidence="1">Uncharacterized protein</fullName>
    </submittedName>
</protein>